<name>A0AAV9AHW1_ACOGR</name>
<dbReference type="SUPFAM" id="SSF109604">
    <property type="entry name" value="HD-domain/PDEase-like"/>
    <property type="match status" value="1"/>
</dbReference>
<gene>
    <name evidence="2" type="ORF">QJS04_geneDACA013497</name>
</gene>
<dbReference type="GO" id="GO:0009507">
    <property type="term" value="C:chloroplast"/>
    <property type="evidence" value="ECO:0007669"/>
    <property type="project" value="TreeGrafter"/>
</dbReference>
<dbReference type="PANTHER" id="PTHR21262">
    <property type="entry name" value="GUANOSINE-3',5'-BIS DIPHOSPHATE 3'-PYROPHOSPHOHYDROLASE"/>
    <property type="match status" value="1"/>
</dbReference>
<evidence type="ECO:0000256" key="1">
    <source>
        <dbReference type="PROSITE-ProRule" id="PRU00182"/>
    </source>
</evidence>
<sequence length="141" mass="16095">MADARAVLFKLADRLHNMMTLEALPMIKQQRFASETLEIFWPTVWGYIVGRNNVSSGAPTKLNCDERVGRGTSRWPPISFPIKEELRPKLNHEPVSEPNGKLKMGDVVELTPAIPDEYLMEYREEIQRMYDMGPTVLSSSD</sequence>
<accession>A0AAV9AHW1</accession>
<dbReference type="PANTHER" id="PTHR21262:SF0">
    <property type="entry name" value="GTP DIPHOSPHOKINASE RSH3, CHLOROPLASTIC-RELATED"/>
    <property type="match status" value="1"/>
</dbReference>
<reference evidence="2" key="1">
    <citation type="journal article" date="2023" name="Nat. Commun.">
        <title>Diploid and tetraploid genomes of Acorus and the evolution of monocots.</title>
        <authorList>
            <person name="Ma L."/>
            <person name="Liu K.W."/>
            <person name="Li Z."/>
            <person name="Hsiao Y.Y."/>
            <person name="Qi Y."/>
            <person name="Fu T."/>
            <person name="Tang G.D."/>
            <person name="Zhang D."/>
            <person name="Sun W.H."/>
            <person name="Liu D.K."/>
            <person name="Li Y."/>
            <person name="Chen G.Z."/>
            <person name="Liu X.D."/>
            <person name="Liao X.Y."/>
            <person name="Jiang Y.T."/>
            <person name="Yu X."/>
            <person name="Hao Y."/>
            <person name="Huang J."/>
            <person name="Zhao X.W."/>
            <person name="Ke S."/>
            <person name="Chen Y.Y."/>
            <person name="Wu W.L."/>
            <person name="Hsu J.L."/>
            <person name="Lin Y.F."/>
            <person name="Huang M.D."/>
            <person name="Li C.Y."/>
            <person name="Huang L."/>
            <person name="Wang Z.W."/>
            <person name="Zhao X."/>
            <person name="Zhong W.Y."/>
            <person name="Peng D.H."/>
            <person name="Ahmad S."/>
            <person name="Lan S."/>
            <person name="Zhang J.S."/>
            <person name="Tsai W.C."/>
            <person name="Van de Peer Y."/>
            <person name="Liu Z.J."/>
        </authorList>
    </citation>
    <scope>NUCLEOTIDE SEQUENCE</scope>
    <source>
        <strain evidence="2">SCP</strain>
    </source>
</reference>
<keyword evidence="1" id="KW-0694">RNA-binding</keyword>
<dbReference type="AlphaFoldDB" id="A0AAV9AHW1"/>
<dbReference type="EMBL" id="JAUJYN010000009">
    <property type="protein sequence ID" value="KAK1263840.1"/>
    <property type="molecule type" value="Genomic_DNA"/>
</dbReference>
<dbReference type="Gene3D" id="1.10.3210.10">
    <property type="entry name" value="Hypothetical protein af1432"/>
    <property type="match status" value="1"/>
</dbReference>
<protein>
    <submittedName>
        <fullName evidence="2">Uncharacterized protein</fullName>
    </submittedName>
</protein>
<evidence type="ECO:0000313" key="2">
    <source>
        <dbReference type="EMBL" id="KAK1263840.1"/>
    </source>
</evidence>
<dbReference type="PROSITE" id="PS50889">
    <property type="entry name" value="S4"/>
    <property type="match status" value="1"/>
</dbReference>
<dbReference type="Pfam" id="PF13328">
    <property type="entry name" value="HD_4"/>
    <property type="match status" value="1"/>
</dbReference>
<dbReference type="Proteomes" id="UP001179952">
    <property type="component" value="Unassembled WGS sequence"/>
</dbReference>
<reference evidence="2" key="2">
    <citation type="submission" date="2023-06" db="EMBL/GenBank/DDBJ databases">
        <authorList>
            <person name="Ma L."/>
            <person name="Liu K.-W."/>
            <person name="Li Z."/>
            <person name="Hsiao Y.-Y."/>
            <person name="Qi Y."/>
            <person name="Fu T."/>
            <person name="Tang G."/>
            <person name="Zhang D."/>
            <person name="Sun W.-H."/>
            <person name="Liu D.-K."/>
            <person name="Li Y."/>
            <person name="Chen G.-Z."/>
            <person name="Liu X.-D."/>
            <person name="Liao X.-Y."/>
            <person name="Jiang Y.-T."/>
            <person name="Yu X."/>
            <person name="Hao Y."/>
            <person name="Huang J."/>
            <person name="Zhao X.-W."/>
            <person name="Ke S."/>
            <person name="Chen Y.-Y."/>
            <person name="Wu W.-L."/>
            <person name="Hsu J.-L."/>
            <person name="Lin Y.-F."/>
            <person name="Huang M.-D."/>
            <person name="Li C.-Y."/>
            <person name="Huang L."/>
            <person name="Wang Z.-W."/>
            <person name="Zhao X."/>
            <person name="Zhong W.-Y."/>
            <person name="Peng D.-H."/>
            <person name="Ahmad S."/>
            <person name="Lan S."/>
            <person name="Zhang J.-S."/>
            <person name="Tsai W.-C."/>
            <person name="Van De Peer Y."/>
            <person name="Liu Z.-J."/>
        </authorList>
    </citation>
    <scope>NUCLEOTIDE SEQUENCE</scope>
    <source>
        <strain evidence="2">SCP</strain>
        <tissue evidence="2">Leaves</tissue>
    </source>
</reference>
<comment type="caution">
    <text evidence="2">The sequence shown here is derived from an EMBL/GenBank/DDBJ whole genome shotgun (WGS) entry which is preliminary data.</text>
</comment>
<organism evidence="2 3">
    <name type="scientific">Acorus gramineus</name>
    <name type="common">Dwarf sweet flag</name>
    <dbReference type="NCBI Taxonomy" id="55184"/>
    <lineage>
        <taxon>Eukaryota</taxon>
        <taxon>Viridiplantae</taxon>
        <taxon>Streptophyta</taxon>
        <taxon>Embryophyta</taxon>
        <taxon>Tracheophyta</taxon>
        <taxon>Spermatophyta</taxon>
        <taxon>Magnoliopsida</taxon>
        <taxon>Liliopsida</taxon>
        <taxon>Acoraceae</taxon>
        <taxon>Acorus</taxon>
    </lineage>
</organism>
<proteinExistence type="predicted"/>
<keyword evidence="3" id="KW-1185">Reference proteome</keyword>
<dbReference type="GO" id="GO:0003723">
    <property type="term" value="F:RNA binding"/>
    <property type="evidence" value="ECO:0007669"/>
    <property type="project" value="UniProtKB-KW"/>
</dbReference>
<evidence type="ECO:0000313" key="3">
    <source>
        <dbReference type="Proteomes" id="UP001179952"/>
    </source>
</evidence>